<keyword evidence="1" id="KW-0812">Transmembrane</keyword>
<reference evidence="2 3" key="1">
    <citation type="journal article" date="2018" name="Nat. Biotechnol.">
        <title>A standardized bacterial taxonomy based on genome phylogeny substantially revises the tree of life.</title>
        <authorList>
            <person name="Parks D.H."/>
            <person name="Chuvochina M."/>
            <person name="Waite D.W."/>
            <person name="Rinke C."/>
            <person name="Skarshewski A."/>
            <person name="Chaumeil P.A."/>
            <person name="Hugenholtz P."/>
        </authorList>
    </citation>
    <scope>NUCLEOTIDE SEQUENCE [LARGE SCALE GENOMIC DNA]</scope>
    <source>
        <strain evidence="2">UBA11482</strain>
    </source>
</reference>
<protein>
    <submittedName>
        <fullName evidence="2">Thiol:disulfide interchange protein</fullName>
    </submittedName>
</protein>
<feature type="transmembrane region" description="Helical" evidence="1">
    <location>
        <begin position="329"/>
        <end position="351"/>
    </location>
</feature>
<dbReference type="EMBL" id="DNWC01000170">
    <property type="protein sequence ID" value="HBJ10037.1"/>
    <property type="molecule type" value="Genomic_DNA"/>
</dbReference>
<accession>A0A354M698</accession>
<dbReference type="Proteomes" id="UP000262954">
    <property type="component" value="Unassembled WGS sequence"/>
</dbReference>
<organism evidence="2 3">
    <name type="scientific">Coprobacter fastidiosus</name>
    <dbReference type="NCBI Taxonomy" id="1099853"/>
    <lineage>
        <taxon>Bacteria</taxon>
        <taxon>Pseudomonadati</taxon>
        <taxon>Bacteroidota</taxon>
        <taxon>Bacteroidia</taxon>
        <taxon>Bacteroidales</taxon>
        <taxon>Barnesiellaceae</taxon>
        <taxon>Coprobacter</taxon>
    </lineage>
</organism>
<feature type="transmembrane region" description="Helical" evidence="1">
    <location>
        <begin position="261"/>
        <end position="291"/>
    </location>
</feature>
<feature type="transmembrane region" description="Helical" evidence="1">
    <location>
        <begin position="229"/>
        <end position="249"/>
    </location>
</feature>
<dbReference type="GO" id="GO:0045454">
    <property type="term" value="P:cell redox homeostasis"/>
    <property type="evidence" value="ECO:0007669"/>
    <property type="project" value="TreeGrafter"/>
</dbReference>
<dbReference type="GO" id="GO:0015035">
    <property type="term" value="F:protein-disulfide reductase activity"/>
    <property type="evidence" value="ECO:0007669"/>
    <property type="project" value="TreeGrafter"/>
</dbReference>
<evidence type="ECO:0000313" key="2">
    <source>
        <dbReference type="EMBL" id="HBJ10037.1"/>
    </source>
</evidence>
<feature type="transmembrane region" description="Helical" evidence="1">
    <location>
        <begin position="467"/>
        <end position="487"/>
    </location>
</feature>
<feature type="transmembrane region" description="Helical" evidence="1">
    <location>
        <begin position="436"/>
        <end position="455"/>
    </location>
</feature>
<dbReference type="InterPro" id="IPR036249">
    <property type="entry name" value="Thioredoxin-like_sf"/>
</dbReference>
<dbReference type="AlphaFoldDB" id="A0A354M698"/>
<name>A0A354M698_9BACT</name>
<comment type="caution">
    <text evidence="2">The sequence shown here is derived from an EMBL/GenBank/DDBJ whole genome shotgun (WGS) entry which is preliminary data.</text>
</comment>
<dbReference type="PANTHER" id="PTHR32234:SF0">
    <property type="entry name" value="THIOL:DISULFIDE INTERCHANGE PROTEIN DSBD"/>
    <property type="match status" value="1"/>
</dbReference>
<evidence type="ECO:0000256" key="1">
    <source>
        <dbReference type="SAM" id="Phobius"/>
    </source>
</evidence>
<dbReference type="Gene3D" id="3.40.30.10">
    <property type="entry name" value="Glutaredoxin"/>
    <property type="match status" value="1"/>
</dbReference>
<sequence>MKYLCDLISIYTNMKKIIVLLVSFLITGIYALPQKAEPVKWDTQINSTEKEGFREIVFSAHISGEWHLFGIQLPEGGPHSTVFIFDKIEGAVLSGNIHEINRPIEEYNPLFEMNLKWYNHSARFIQGIEIIPGSEKILIKGHIEYQACNNVTCLPPTRYNFTLEETINKTLQNSETSASSAIAPKHERLNKAYLNMWKPVKRQMEEFGESPASTEISYHKAYVNGFKGGLLSLLTPCLWPMILMSIYSFQQQRTSRRRSLFRILLYSITLLIVFPLCGILLSSIFGIQIFYQFTTNLISNLFLFILFVILAAFLLGAFQPSIISKKKAVGNFIGLSILTVLLSLSCTGSYIGSYLTQAASLDPISGPFLTLNGFVSAFVLPVAIILIFTTWNPATPKQAHRLLLLNRITGFFILAYSLTFLSIADLIYGKHLLNREIFLVLWIIIFSFLGIYLIGKLKFTHDQETPAISVGRFFLAILTFSFTLYMVPGLLGAPLKEIGALVPPLYAQDFNLYTKDFGNHFDNYNEGMEYAKNSEKPVLLEFSGYGCAESRKMEASVWTYPRIKHLLDQEFVVIRLMVDDKTKLPEAEIISIDGKPTEITTFGEKWQALQQVKFGSESQPYQVILTPKGDPLSSAYGYSIDIKQYINFLNNGLIRFKQQSK</sequence>
<keyword evidence="1" id="KW-0472">Membrane</keyword>
<keyword evidence="1" id="KW-1133">Transmembrane helix</keyword>
<evidence type="ECO:0000313" key="3">
    <source>
        <dbReference type="Proteomes" id="UP000262954"/>
    </source>
</evidence>
<feature type="transmembrane region" description="Helical" evidence="1">
    <location>
        <begin position="297"/>
        <end position="317"/>
    </location>
</feature>
<proteinExistence type="predicted"/>
<dbReference type="SUPFAM" id="SSF52833">
    <property type="entry name" value="Thioredoxin-like"/>
    <property type="match status" value="1"/>
</dbReference>
<dbReference type="PANTHER" id="PTHR32234">
    <property type="entry name" value="THIOL:DISULFIDE INTERCHANGE PROTEIN DSBD"/>
    <property type="match status" value="1"/>
</dbReference>
<dbReference type="Pfam" id="PF13899">
    <property type="entry name" value="Thioredoxin_7"/>
    <property type="match status" value="1"/>
</dbReference>
<gene>
    <name evidence="2" type="ORF">DDY73_13650</name>
</gene>
<feature type="transmembrane region" description="Helical" evidence="1">
    <location>
        <begin position="371"/>
        <end position="391"/>
    </location>
</feature>
<feature type="transmembrane region" description="Helical" evidence="1">
    <location>
        <begin position="403"/>
        <end position="424"/>
    </location>
</feature>